<organism evidence="1">
    <name type="scientific">Rhizophora mucronata</name>
    <name type="common">Asiatic mangrove</name>
    <dbReference type="NCBI Taxonomy" id="61149"/>
    <lineage>
        <taxon>Eukaryota</taxon>
        <taxon>Viridiplantae</taxon>
        <taxon>Streptophyta</taxon>
        <taxon>Embryophyta</taxon>
        <taxon>Tracheophyta</taxon>
        <taxon>Spermatophyta</taxon>
        <taxon>Magnoliopsida</taxon>
        <taxon>eudicotyledons</taxon>
        <taxon>Gunneridae</taxon>
        <taxon>Pentapetalae</taxon>
        <taxon>rosids</taxon>
        <taxon>fabids</taxon>
        <taxon>Malpighiales</taxon>
        <taxon>Rhizophoraceae</taxon>
        <taxon>Rhizophora</taxon>
    </lineage>
</organism>
<dbReference type="EMBL" id="GGEC01069881">
    <property type="protein sequence ID" value="MBX50365.1"/>
    <property type="molecule type" value="Transcribed_RNA"/>
</dbReference>
<reference evidence="1" key="1">
    <citation type="submission" date="2018-02" db="EMBL/GenBank/DDBJ databases">
        <title>Rhizophora mucronata_Transcriptome.</title>
        <authorList>
            <person name="Meera S.P."/>
            <person name="Sreeshan A."/>
            <person name="Augustine A."/>
        </authorList>
    </citation>
    <scope>NUCLEOTIDE SEQUENCE</scope>
    <source>
        <tissue evidence="1">Leaf</tissue>
    </source>
</reference>
<protein>
    <submittedName>
        <fullName evidence="1">Uncharacterized protein</fullName>
    </submittedName>
</protein>
<evidence type="ECO:0000313" key="1">
    <source>
        <dbReference type="EMBL" id="MBX50365.1"/>
    </source>
</evidence>
<proteinExistence type="predicted"/>
<name>A0A2P2P6J2_RHIMU</name>
<accession>A0A2P2P6J2</accession>
<dbReference type="AlphaFoldDB" id="A0A2P2P6J2"/>
<sequence length="32" mass="3852">MHGYITKHICLQVHKWTFLTLLKQRLDGENLN</sequence>